<keyword evidence="3" id="KW-0732">Signal</keyword>
<accession>A0ABU7XTC5</accession>
<name>A0ABU7XTC5_9FLAO</name>
<comment type="subcellular location">
    <subcellularLocation>
        <location evidence="1">Cell outer membrane</location>
    </subcellularLocation>
</comment>
<dbReference type="Pfam" id="PF07980">
    <property type="entry name" value="SusD_RagB"/>
    <property type="match status" value="1"/>
</dbReference>
<comment type="caution">
    <text evidence="8">The sequence shown here is derived from an EMBL/GenBank/DDBJ whole genome shotgun (WGS) entry which is preliminary data.</text>
</comment>
<evidence type="ECO:0000313" key="8">
    <source>
        <dbReference type="EMBL" id="MEF3833965.1"/>
    </source>
</evidence>
<evidence type="ECO:0000259" key="6">
    <source>
        <dbReference type="Pfam" id="PF07980"/>
    </source>
</evidence>
<evidence type="ECO:0000256" key="5">
    <source>
        <dbReference type="ARBA" id="ARBA00023237"/>
    </source>
</evidence>
<reference evidence="8 9" key="1">
    <citation type="submission" date="2022-09" db="EMBL/GenBank/DDBJ databases">
        <title>Genome sequencing of Flavivirga sp. MEBiC05379.</title>
        <authorList>
            <person name="Oh H.-M."/>
            <person name="Kwon K.K."/>
            <person name="Park M.J."/>
            <person name="Yang S.-H."/>
        </authorList>
    </citation>
    <scope>NUCLEOTIDE SEQUENCE [LARGE SCALE GENOMIC DNA]</scope>
    <source>
        <strain evidence="8 9">MEBiC05379</strain>
    </source>
</reference>
<comment type="similarity">
    <text evidence="2">Belongs to the SusD family.</text>
</comment>
<dbReference type="PROSITE" id="PS51257">
    <property type="entry name" value="PROKAR_LIPOPROTEIN"/>
    <property type="match status" value="1"/>
</dbReference>
<dbReference type="InterPro" id="IPR011990">
    <property type="entry name" value="TPR-like_helical_dom_sf"/>
</dbReference>
<feature type="domain" description="SusD-like N-terminal" evidence="7">
    <location>
        <begin position="99"/>
        <end position="217"/>
    </location>
</feature>
<keyword evidence="5" id="KW-0998">Cell outer membrane</keyword>
<protein>
    <submittedName>
        <fullName evidence="8">RagB/SusD family nutrient uptake outer membrane protein</fullName>
    </submittedName>
</protein>
<organism evidence="8 9">
    <name type="scientific">Flavivirga spongiicola</name>
    <dbReference type="NCBI Taxonomy" id="421621"/>
    <lineage>
        <taxon>Bacteria</taxon>
        <taxon>Pseudomonadati</taxon>
        <taxon>Bacteroidota</taxon>
        <taxon>Flavobacteriia</taxon>
        <taxon>Flavobacteriales</taxon>
        <taxon>Flavobacteriaceae</taxon>
        <taxon>Flavivirga</taxon>
    </lineage>
</organism>
<dbReference type="Gene3D" id="1.25.40.390">
    <property type="match status" value="1"/>
</dbReference>
<keyword evidence="9" id="KW-1185">Reference proteome</keyword>
<sequence length="551" mass="62449">MKTKKIIYIIFATFFIITGCNDDFLERPFLDEIGDLNFWKTESDLKLYLNDLYPRYLTGHGTGFSQSGMAFADIQSDVLTGNTLGRIRRTNGAHTIDDGYGWDYTDVRRINHFLANYEQADIDQSIKDRYAGEARFFRAMDYYGKVKSFGDTPYLDKPLDVDSEELSMARTSRIEVMANVVADLDFAITNLPSKSSTRIDERINKEVALHLKARICLFEGTFRKYHGISGDIEFIEMARDAAKAVIDSDKFEISNDGSNAYQDLFIDLDLNGNKEIILGRKYSVDLRIGHATPRYFQDNSYGLTKTAVDSYLCTDGLPIGLSPLYQGNEPDYAMEDEYINRDPRMDQTLNKSGENYLGTVTVPNLTSTGYSIEKYYREDQIDLVNAIEIDAPIYRYAETLLIYAEAHAELGTCTQSVLDVSVNLLRDRVAMPHLTAAPTADPNAEFSELSPLLNEIRRERKVELMLEGFRRDDLMRWKAGKLFLKPVLGIKFVASQYPAGFTIDTDPDGFVDPYAGIGAPPNTFDENKHYLYPLPPEQIALNTNLTQNPGW</sequence>
<evidence type="ECO:0000259" key="7">
    <source>
        <dbReference type="Pfam" id="PF14322"/>
    </source>
</evidence>
<dbReference type="SUPFAM" id="SSF48452">
    <property type="entry name" value="TPR-like"/>
    <property type="match status" value="1"/>
</dbReference>
<dbReference type="InterPro" id="IPR012944">
    <property type="entry name" value="SusD_RagB_dom"/>
</dbReference>
<dbReference type="EMBL" id="JAODOP010000004">
    <property type="protein sequence ID" value="MEF3833965.1"/>
    <property type="molecule type" value="Genomic_DNA"/>
</dbReference>
<proteinExistence type="inferred from homology"/>
<evidence type="ECO:0000256" key="3">
    <source>
        <dbReference type="ARBA" id="ARBA00022729"/>
    </source>
</evidence>
<evidence type="ECO:0000256" key="2">
    <source>
        <dbReference type="ARBA" id="ARBA00006275"/>
    </source>
</evidence>
<gene>
    <name evidence="8" type="ORF">N1F79_12550</name>
</gene>
<dbReference type="InterPro" id="IPR033985">
    <property type="entry name" value="SusD-like_N"/>
</dbReference>
<feature type="domain" description="RagB/SusD" evidence="6">
    <location>
        <begin position="299"/>
        <end position="551"/>
    </location>
</feature>
<evidence type="ECO:0000256" key="4">
    <source>
        <dbReference type="ARBA" id="ARBA00023136"/>
    </source>
</evidence>
<dbReference type="Pfam" id="PF14322">
    <property type="entry name" value="SusD-like_3"/>
    <property type="match status" value="1"/>
</dbReference>
<keyword evidence="4" id="KW-0472">Membrane</keyword>
<evidence type="ECO:0000313" key="9">
    <source>
        <dbReference type="Proteomes" id="UP001337305"/>
    </source>
</evidence>
<dbReference type="Proteomes" id="UP001337305">
    <property type="component" value="Unassembled WGS sequence"/>
</dbReference>
<dbReference type="RefSeq" id="WP_303306303.1">
    <property type="nucleotide sequence ID" value="NZ_JAODOP010000004.1"/>
</dbReference>
<evidence type="ECO:0000256" key="1">
    <source>
        <dbReference type="ARBA" id="ARBA00004442"/>
    </source>
</evidence>